<comment type="similarity">
    <text evidence="1">Belongs to the RutC family.</text>
</comment>
<gene>
    <name evidence="2" type="ORF">ADL28_03540</name>
</gene>
<dbReference type="Proteomes" id="UP000053413">
    <property type="component" value="Unassembled WGS sequence"/>
</dbReference>
<dbReference type="RefSeq" id="WP_059142256.1">
    <property type="nucleotide sequence ID" value="NZ_LLZJ01000017.1"/>
</dbReference>
<dbReference type="PANTHER" id="PTHR11803:SF58">
    <property type="entry name" value="PROTEIN HMF1-RELATED"/>
    <property type="match status" value="1"/>
</dbReference>
<dbReference type="InterPro" id="IPR035959">
    <property type="entry name" value="RutC-like_sf"/>
</dbReference>
<name>A0A0X3XBQ4_STRVO</name>
<proteinExistence type="inferred from homology"/>
<reference evidence="3" key="1">
    <citation type="submission" date="2015-10" db="EMBL/GenBank/DDBJ databases">
        <authorList>
            <person name="Ju K.-S."/>
            <person name="Doroghazi J.R."/>
            <person name="Metcalf W.W."/>
        </authorList>
    </citation>
    <scope>NUCLEOTIDE SEQUENCE [LARGE SCALE GENOMIC DNA]</scope>
    <source>
        <strain evidence="3">NRRL F-8817</strain>
    </source>
</reference>
<evidence type="ECO:0000313" key="2">
    <source>
        <dbReference type="EMBL" id="KUL66412.1"/>
    </source>
</evidence>
<dbReference type="OrthoDB" id="8684161at2"/>
<sequence length="137" mass="14611">MTIRSVSTQGAPTVGFSNGTKAPLSQAVVHGSTIYCSGTGPLDPRTRTVVSDDFEAQVEQTLRNLLAVVEAAGGAKETILKCNVYLRSADSFPAFNAVYRRFFEEVPHFPARTTVIAQAHRAGVLVEIDCVAAVVAE</sequence>
<evidence type="ECO:0000256" key="1">
    <source>
        <dbReference type="ARBA" id="ARBA00010552"/>
    </source>
</evidence>
<dbReference type="GO" id="GO:0019239">
    <property type="term" value="F:deaminase activity"/>
    <property type="evidence" value="ECO:0007669"/>
    <property type="project" value="TreeGrafter"/>
</dbReference>
<dbReference type="FunFam" id="3.30.1330.40:FF:000001">
    <property type="entry name" value="L-PSP family endoribonuclease"/>
    <property type="match status" value="1"/>
</dbReference>
<dbReference type="InterPro" id="IPR006175">
    <property type="entry name" value="YjgF/YER057c/UK114"/>
</dbReference>
<protein>
    <submittedName>
        <fullName evidence="2">Uncharacterized protein</fullName>
    </submittedName>
</protein>
<evidence type="ECO:0000313" key="3">
    <source>
        <dbReference type="Proteomes" id="UP000053413"/>
    </source>
</evidence>
<dbReference type="AlphaFoldDB" id="A0A0X3XBQ4"/>
<dbReference type="Gene3D" id="3.30.1330.40">
    <property type="entry name" value="RutC-like"/>
    <property type="match status" value="1"/>
</dbReference>
<dbReference type="PANTHER" id="PTHR11803">
    <property type="entry name" value="2-IMINOBUTANOATE/2-IMINOPROPANOATE DEAMINASE RIDA"/>
    <property type="match status" value="1"/>
</dbReference>
<dbReference type="GO" id="GO:0005829">
    <property type="term" value="C:cytosol"/>
    <property type="evidence" value="ECO:0007669"/>
    <property type="project" value="TreeGrafter"/>
</dbReference>
<dbReference type="SUPFAM" id="SSF55298">
    <property type="entry name" value="YjgF-like"/>
    <property type="match status" value="1"/>
</dbReference>
<dbReference type="CDD" id="cd00448">
    <property type="entry name" value="YjgF_YER057c_UK114_family"/>
    <property type="match status" value="1"/>
</dbReference>
<dbReference type="GeneID" id="97436730"/>
<organism evidence="2 3">
    <name type="scientific">Streptomyces violaceusniger</name>
    <dbReference type="NCBI Taxonomy" id="68280"/>
    <lineage>
        <taxon>Bacteria</taxon>
        <taxon>Bacillati</taxon>
        <taxon>Actinomycetota</taxon>
        <taxon>Actinomycetes</taxon>
        <taxon>Kitasatosporales</taxon>
        <taxon>Streptomycetaceae</taxon>
        <taxon>Streptomyces</taxon>
        <taxon>Streptomyces violaceusniger group</taxon>
    </lineage>
</organism>
<comment type="caution">
    <text evidence="2">The sequence shown here is derived from an EMBL/GenBank/DDBJ whole genome shotgun (WGS) entry which is preliminary data.</text>
</comment>
<dbReference type="Pfam" id="PF01042">
    <property type="entry name" value="Ribonuc_L-PSP"/>
    <property type="match status" value="1"/>
</dbReference>
<dbReference type="EMBL" id="LLZJ01000017">
    <property type="protein sequence ID" value="KUL66412.1"/>
    <property type="molecule type" value="Genomic_DNA"/>
</dbReference>
<accession>A0A0X3XBQ4</accession>